<dbReference type="PANTHER" id="PTHR38011">
    <property type="entry name" value="DIHYDROFOLATE REDUCTASE FAMILY PROTEIN (AFU_ORTHOLOGUE AFUA_8G06820)"/>
    <property type="match status" value="1"/>
</dbReference>
<evidence type="ECO:0000259" key="1">
    <source>
        <dbReference type="Pfam" id="PF01872"/>
    </source>
</evidence>
<evidence type="ECO:0000313" key="3">
    <source>
        <dbReference type="Proteomes" id="UP000198761"/>
    </source>
</evidence>
<protein>
    <submittedName>
        <fullName evidence="2">Dihydrofolate reductase</fullName>
    </submittedName>
</protein>
<feature type="domain" description="Bacterial bifunctional deaminase-reductase C-terminal" evidence="1">
    <location>
        <begin position="94"/>
        <end position="163"/>
    </location>
</feature>
<organism evidence="2 3">
    <name type="scientific">Gemmobacter aquatilis</name>
    <dbReference type="NCBI Taxonomy" id="933059"/>
    <lineage>
        <taxon>Bacteria</taxon>
        <taxon>Pseudomonadati</taxon>
        <taxon>Pseudomonadota</taxon>
        <taxon>Alphaproteobacteria</taxon>
        <taxon>Rhodobacterales</taxon>
        <taxon>Paracoccaceae</taxon>
        <taxon>Gemmobacter</taxon>
    </lineage>
</organism>
<dbReference type="OrthoDB" id="9782335at2"/>
<keyword evidence="3" id="KW-1185">Reference proteome</keyword>
<sequence length="171" mass="18276">MGAIRGMMATSLDGFAADASGGVGWLAPFEAVDWGYGDFIAEIGTVVLGRRTYEQLPSLAPEWPYPGQAGIVVGQVSPPLWGGASRWEGDLPALAQVLRAQPKDAWIVGGPMLQGAFLTLGLMDRLQLCVVPHLLGQGVRLFPETPPARVPQLTGVQTLPMGMVMLDYRFT</sequence>
<accession>A0A1H7ZDZ7</accession>
<dbReference type="Pfam" id="PF01872">
    <property type="entry name" value="RibD_C"/>
    <property type="match status" value="1"/>
</dbReference>
<dbReference type="GO" id="GO:0009231">
    <property type="term" value="P:riboflavin biosynthetic process"/>
    <property type="evidence" value="ECO:0007669"/>
    <property type="project" value="InterPro"/>
</dbReference>
<dbReference type="STRING" id="933059.SAMN04488103_101493"/>
<name>A0A1H7ZDZ7_9RHOB</name>
<dbReference type="InterPro" id="IPR024072">
    <property type="entry name" value="DHFR-like_dom_sf"/>
</dbReference>
<dbReference type="AlphaFoldDB" id="A0A1H7ZDZ7"/>
<dbReference type="EMBL" id="FOCE01000001">
    <property type="protein sequence ID" value="SEM56493.1"/>
    <property type="molecule type" value="Genomic_DNA"/>
</dbReference>
<dbReference type="GO" id="GO:0008703">
    <property type="term" value="F:5-amino-6-(5-phosphoribosylamino)uracil reductase activity"/>
    <property type="evidence" value="ECO:0007669"/>
    <property type="project" value="InterPro"/>
</dbReference>
<gene>
    <name evidence="2" type="ORF">SAMN04488103_101493</name>
</gene>
<dbReference type="Gene3D" id="3.40.430.10">
    <property type="entry name" value="Dihydrofolate Reductase, subunit A"/>
    <property type="match status" value="1"/>
</dbReference>
<dbReference type="PANTHER" id="PTHR38011:SF11">
    <property type="entry name" value="2,5-DIAMINO-6-RIBOSYLAMINO-4(3H)-PYRIMIDINONE 5'-PHOSPHATE REDUCTASE"/>
    <property type="match status" value="1"/>
</dbReference>
<dbReference type="InterPro" id="IPR050765">
    <property type="entry name" value="Riboflavin_Biosynth_HTPR"/>
</dbReference>
<dbReference type="RefSeq" id="WP_091296244.1">
    <property type="nucleotide sequence ID" value="NZ_FOCE01000001.1"/>
</dbReference>
<reference evidence="2 3" key="1">
    <citation type="submission" date="2016-10" db="EMBL/GenBank/DDBJ databases">
        <authorList>
            <person name="de Groot N.N."/>
        </authorList>
    </citation>
    <scope>NUCLEOTIDE SEQUENCE [LARGE SCALE GENOMIC DNA]</scope>
    <source>
        <strain evidence="2 3">DSM 3857</strain>
    </source>
</reference>
<evidence type="ECO:0000313" key="2">
    <source>
        <dbReference type="EMBL" id="SEM56493.1"/>
    </source>
</evidence>
<dbReference type="SUPFAM" id="SSF53597">
    <property type="entry name" value="Dihydrofolate reductase-like"/>
    <property type="match status" value="1"/>
</dbReference>
<proteinExistence type="predicted"/>
<dbReference type="InterPro" id="IPR002734">
    <property type="entry name" value="RibDG_C"/>
</dbReference>
<dbReference type="Proteomes" id="UP000198761">
    <property type="component" value="Unassembled WGS sequence"/>
</dbReference>